<dbReference type="InterPro" id="IPR001128">
    <property type="entry name" value="Cyt_P450"/>
</dbReference>
<dbReference type="GO" id="GO:0016705">
    <property type="term" value="F:oxidoreductase activity, acting on paired donors, with incorporation or reduction of molecular oxygen"/>
    <property type="evidence" value="ECO:0007669"/>
    <property type="project" value="InterPro"/>
</dbReference>
<proteinExistence type="inferred from homology"/>
<dbReference type="PANTHER" id="PTHR46696">
    <property type="entry name" value="P450, PUTATIVE (EUROFUNG)-RELATED"/>
    <property type="match status" value="1"/>
</dbReference>
<dbReference type="InterPro" id="IPR036396">
    <property type="entry name" value="Cyt_P450_sf"/>
</dbReference>
<comment type="similarity">
    <text evidence="1">Belongs to the cytochrome P450 family.</text>
</comment>
<dbReference type="EMBL" id="PECH01000004">
    <property type="protein sequence ID" value="TDZ85982.1"/>
    <property type="molecule type" value="Genomic_DNA"/>
</dbReference>
<evidence type="ECO:0000256" key="3">
    <source>
        <dbReference type="ARBA" id="ARBA00022723"/>
    </source>
</evidence>
<evidence type="ECO:0000313" key="7">
    <source>
        <dbReference type="EMBL" id="TDZ85982.1"/>
    </source>
</evidence>
<evidence type="ECO:0000256" key="4">
    <source>
        <dbReference type="ARBA" id="ARBA00023002"/>
    </source>
</evidence>
<protein>
    <submittedName>
        <fullName evidence="7">Biotin biosynthesis cytochrome P450</fullName>
        <ecNumber evidence="7">1.14.14.46</ecNumber>
    </submittedName>
</protein>
<evidence type="ECO:0000313" key="8">
    <source>
        <dbReference type="Proteomes" id="UP000295117"/>
    </source>
</evidence>
<dbReference type="Proteomes" id="UP000295117">
    <property type="component" value="Unassembled WGS sequence"/>
</dbReference>
<evidence type="ECO:0000256" key="5">
    <source>
        <dbReference type="ARBA" id="ARBA00023004"/>
    </source>
</evidence>
<sequence>MLTAPSVPFLDLLSRDFDLASDEVDRAREQYWFAQSPQGPVVLRYQECAELLKDPRLGLDGREFLRMNGVTSGPMYDWWITTVRNTPQEDHLRLRSVAAPGLSPKRVEALRPALRTLAQNLAQDMPAEEIVDFAERFGSPYASGAIARLLGVPDEDHEMFRLVSKDAGLVFVWSDLPAVLPIIDRGIEQLKKYIHDLFELRLREPGEDLVSFLATEVSGTNSLSRAEAEGLVLDIAWASQESVARQLGRALIAFHRHPRQWELVHRNPELIGQAVDEVLRFAPQIRAIFRFATERTDYRDLTLEPGQFVMFCPPSATRDPRAYEGAGTFDILAKHQKRQLIFGGGIFRCLGSGLARIELEEALVALMQRFTCPVLPDPATWRAALPMVNIRDALPIRWERRSHD</sequence>
<evidence type="ECO:0000256" key="2">
    <source>
        <dbReference type="ARBA" id="ARBA00022617"/>
    </source>
</evidence>
<dbReference type="GO" id="GO:0005506">
    <property type="term" value="F:iron ion binding"/>
    <property type="evidence" value="ECO:0007669"/>
    <property type="project" value="InterPro"/>
</dbReference>
<dbReference type="InterPro" id="IPR002397">
    <property type="entry name" value="Cyt_P450_B"/>
</dbReference>
<keyword evidence="4 7" id="KW-0560">Oxidoreductase</keyword>
<gene>
    <name evidence="7" type="primary">bioI_1</name>
    <name evidence="7" type="ORF">DE4585_01305</name>
</gene>
<keyword evidence="6" id="KW-0503">Monooxygenase</keyword>
<name>A0A4R8S7R3_9MYCO</name>
<dbReference type="Gene3D" id="1.10.630.10">
    <property type="entry name" value="Cytochrome P450"/>
    <property type="match status" value="1"/>
</dbReference>
<reference evidence="7 8" key="1">
    <citation type="journal article" date="2019" name="Sci. Rep.">
        <title>Extended insight into the Mycobacterium chelonae-abscessus complex through whole genome sequencing of Mycobacterium salmoniphilum outbreak and Mycobacterium salmoniphilum-like strains.</title>
        <authorList>
            <person name="Behra P.R.K."/>
            <person name="Das S."/>
            <person name="Pettersson B.M.F."/>
            <person name="Shirreff L."/>
            <person name="DuCote T."/>
            <person name="Jacobsson K.G."/>
            <person name="Ennis D.G."/>
            <person name="Kirsebom L.A."/>
        </authorList>
    </citation>
    <scope>NUCLEOTIDE SEQUENCE [LARGE SCALE GENOMIC DNA]</scope>
    <source>
        <strain evidence="7 8">DE 4585</strain>
    </source>
</reference>
<dbReference type="GO" id="GO:0004497">
    <property type="term" value="F:monooxygenase activity"/>
    <property type="evidence" value="ECO:0007669"/>
    <property type="project" value="UniProtKB-KW"/>
</dbReference>
<keyword evidence="5" id="KW-0408">Iron</keyword>
<dbReference type="RefSeq" id="WP_134070302.1">
    <property type="nucleotide sequence ID" value="NZ_PECH01000004.1"/>
</dbReference>
<keyword evidence="3" id="KW-0479">Metal-binding</keyword>
<dbReference type="PRINTS" id="PR00359">
    <property type="entry name" value="BP450"/>
</dbReference>
<comment type="caution">
    <text evidence="7">The sequence shown here is derived from an EMBL/GenBank/DDBJ whole genome shotgun (WGS) entry which is preliminary data.</text>
</comment>
<keyword evidence="2" id="KW-0349">Heme</keyword>
<dbReference type="SUPFAM" id="SSF48264">
    <property type="entry name" value="Cytochrome P450"/>
    <property type="match status" value="1"/>
</dbReference>
<organism evidence="7 8">
    <name type="scientific">Mycobacteroides salmoniphilum</name>
    <dbReference type="NCBI Taxonomy" id="404941"/>
    <lineage>
        <taxon>Bacteria</taxon>
        <taxon>Bacillati</taxon>
        <taxon>Actinomycetota</taxon>
        <taxon>Actinomycetes</taxon>
        <taxon>Mycobacteriales</taxon>
        <taxon>Mycobacteriaceae</taxon>
        <taxon>Mycobacteroides</taxon>
    </lineage>
</organism>
<evidence type="ECO:0000256" key="6">
    <source>
        <dbReference type="ARBA" id="ARBA00023033"/>
    </source>
</evidence>
<dbReference type="EC" id="1.14.14.46" evidence="7"/>
<evidence type="ECO:0000256" key="1">
    <source>
        <dbReference type="ARBA" id="ARBA00010617"/>
    </source>
</evidence>
<dbReference type="Pfam" id="PF00067">
    <property type="entry name" value="p450"/>
    <property type="match status" value="1"/>
</dbReference>
<dbReference type="PANTHER" id="PTHR46696:SF6">
    <property type="entry name" value="P450, PUTATIVE (EUROFUNG)-RELATED"/>
    <property type="match status" value="1"/>
</dbReference>
<dbReference type="AlphaFoldDB" id="A0A4R8S7R3"/>
<accession>A0A4R8S7R3</accession>
<dbReference type="GO" id="GO:0020037">
    <property type="term" value="F:heme binding"/>
    <property type="evidence" value="ECO:0007669"/>
    <property type="project" value="InterPro"/>
</dbReference>